<dbReference type="REBASE" id="38615">
    <property type="entry name" value="Cin13280ORFAP"/>
</dbReference>
<dbReference type="InterPro" id="IPR011335">
    <property type="entry name" value="Restrct_endonuc-II-like"/>
</dbReference>
<reference evidence="1 2" key="1">
    <citation type="submission" date="2009-04" db="EMBL/GenBank/DDBJ databases">
        <authorList>
            <person name="Weinstock G."/>
            <person name="Sodergren E."/>
            <person name="Clifton S."/>
            <person name="Fulton L."/>
            <person name="Fulton B."/>
            <person name="Courtney L."/>
            <person name="Fronick C."/>
            <person name="Harrison M."/>
            <person name="Strong C."/>
            <person name="Farmer C."/>
            <person name="Delahaunty K."/>
            <person name="Markovic C."/>
            <person name="Hall O."/>
            <person name="Minx P."/>
            <person name="Tomlinson C."/>
            <person name="Mitreva M."/>
            <person name="Nelson J."/>
            <person name="Hou S."/>
            <person name="Wollam A."/>
            <person name="Pepin K.H."/>
            <person name="Johnson M."/>
            <person name="Bhonagiri V."/>
            <person name="Nash W.E."/>
            <person name="Warren W."/>
            <person name="Chinwalla A."/>
            <person name="Mardis E.R."/>
            <person name="Wilson R.K."/>
        </authorList>
    </citation>
    <scope>NUCLEOTIDE SEQUENCE [LARGE SCALE GENOMIC DNA]</scope>
    <source>
        <strain evidence="1 2">DSM 13280</strain>
    </source>
</reference>
<dbReference type="GO" id="GO:0009307">
    <property type="term" value="P:DNA restriction-modification system"/>
    <property type="evidence" value="ECO:0007669"/>
    <property type="project" value="InterPro"/>
</dbReference>
<gene>
    <name evidence="1" type="ORF">COLINT_03722</name>
</gene>
<dbReference type="GO" id="GO:0009036">
    <property type="term" value="F:type II site-specific deoxyribonuclease activity"/>
    <property type="evidence" value="ECO:0007669"/>
    <property type="project" value="InterPro"/>
</dbReference>
<sequence>MLELRAIGLNMVETNTYNEVFPANILDKYTFMETGSASKIAEAVCPLELNDIIEVLNDFVLSSRLLLTKGGNRGPIPIILDGAFSDRGWIEARIDLYKRAFIFQGQNAPTVAEDPLGENANNHLVSETYQQGYSVDNVKGRIALDVEWNPKDGNLDRDFSAYRAWHNEGLIDLAILITRMHEETRVIADEAWAEFIEIEPDFASEKQTVDYRTTTTANFEKARERILRGDLGTCPILVIGIGKKTWDGLPWDGLAVKYEKSLGTLVLKDAFGRNDLVAEFCGI</sequence>
<evidence type="ECO:0000313" key="2">
    <source>
        <dbReference type="Proteomes" id="UP000003295"/>
    </source>
</evidence>
<dbReference type="HOGENOM" id="CLU_080349_0_0_11"/>
<dbReference type="SUPFAM" id="SSF52980">
    <property type="entry name" value="Restriction endonuclease-like"/>
    <property type="match status" value="1"/>
</dbReference>
<accession>C4FCA2</accession>
<dbReference type="Proteomes" id="UP000003295">
    <property type="component" value="Unassembled WGS sequence"/>
</dbReference>
<evidence type="ECO:0000313" key="1">
    <source>
        <dbReference type="EMBL" id="EEP43540.1"/>
    </source>
</evidence>
<dbReference type="EMBL" id="ABXH02000052">
    <property type="protein sequence ID" value="EEP43540.1"/>
    <property type="molecule type" value="Genomic_DNA"/>
</dbReference>
<dbReference type="eggNOG" id="ENOG502Z931">
    <property type="taxonomic scope" value="Bacteria"/>
</dbReference>
<comment type="caution">
    <text evidence="1">The sequence shown here is derived from an EMBL/GenBank/DDBJ whole genome shotgun (WGS) entry which is preliminary data.</text>
</comment>
<organism evidence="1 2">
    <name type="scientific">Collinsella intestinalis DSM 13280</name>
    <dbReference type="NCBI Taxonomy" id="521003"/>
    <lineage>
        <taxon>Bacteria</taxon>
        <taxon>Bacillati</taxon>
        <taxon>Actinomycetota</taxon>
        <taxon>Coriobacteriia</taxon>
        <taxon>Coriobacteriales</taxon>
        <taxon>Coriobacteriaceae</taxon>
        <taxon>Collinsella</taxon>
    </lineage>
</organism>
<name>C4FCA2_9ACTN</name>
<protein>
    <recommendedName>
        <fullName evidence="3">Restriction endonuclease BglII</fullName>
    </recommendedName>
</protein>
<proteinExistence type="predicted"/>
<dbReference type="AlphaFoldDB" id="C4FCA2"/>
<dbReference type="Pfam" id="PF09195">
    <property type="entry name" value="Endonuc-BglII"/>
    <property type="match status" value="1"/>
</dbReference>
<dbReference type="InterPro" id="IPR015278">
    <property type="entry name" value="BglII-like"/>
</dbReference>
<evidence type="ECO:0008006" key="3">
    <source>
        <dbReference type="Google" id="ProtNLM"/>
    </source>
</evidence>